<reference evidence="2 3" key="1">
    <citation type="submission" date="2024-02" db="EMBL/GenBank/DDBJ databases">
        <authorList>
            <person name="Vignale AGUSTIN F."/>
            <person name="Sosa J E."/>
            <person name="Modenutti C."/>
        </authorList>
    </citation>
    <scope>NUCLEOTIDE SEQUENCE [LARGE SCALE GENOMIC DNA]</scope>
</reference>
<protein>
    <submittedName>
        <fullName evidence="2">Uncharacterized protein</fullName>
    </submittedName>
</protein>
<proteinExistence type="predicted"/>
<name>A0ABC8R642_9AQUA</name>
<dbReference type="EMBL" id="CAUOFW020001041">
    <property type="protein sequence ID" value="CAK9140429.1"/>
    <property type="molecule type" value="Genomic_DNA"/>
</dbReference>
<feature type="non-terminal residue" evidence="2">
    <location>
        <position position="61"/>
    </location>
</feature>
<dbReference type="AlphaFoldDB" id="A0ABC8R642"/>
<evidence type="ECO:0000313" key="3">
    <source>
        <dbReference type="Proteomes" id="UP001642360"/>
    </source>
</evidence>
<organism evidence="2 3">
    <name type="scientific">Ilex paraguariensis</name>
    <name type="common">yerba mate</name>
    <dbReference type="NCBI Taxonomy" id="185542"/>
    <lineage>
        <taxon>Eukaryota</taxon>
        <taxon>Viridiplantae</taxon>
        <taxon>Streptophyta</taxon>
        <taxon>Embryophyta</taxon>
        <taxon>Tracheophyta</taxon>
        <taxon>Spermatophyta</taxon>
        <taxon>Magnoliopsida</taxon>
        <taxon>eudicotyledons</taxon>
        <taxon>Gunneridae</taxon>
        <taxon>Pentapetalae</taxon>
        <taxon>asterids</taxon>
        <taxon>campanulids</taxon>
        <taxon>Aquifoliales</taxon>
        <taxon>Aquifoliaceae</taxon>
        <taxon>Ilex</taxon>
    </lineage>
</organism>
<sequence>MSDRVVSTGEGSAETRSGFKDKGGSLIPPPRKKVTKMIGDRFVHSVGSAISNLKDQKKIRP</sequence>
<accession>A0ABC8R642</accession>
<keyword evidence="3" id="KW-1185">Reference proteome</keyword>
<evidence type="ECO:0000313" key="2">
    <source>
        <dbReference type="EMBL" id="CAK9140429.1"/>
    </source>
</evidence>
<gene>
    <name evidence="2" type="ORF">ILEXP_LOCUS7882</name>
</gene>
<comment type="caution">
    <text evidence="2">The sequence shown here is derived from an EMBL/GenBank/DDBJ whole genome shotgun (WGS) entry which is preliminary data.</text>
</comment>
<dbReference type="Proteomes" id="UP001642360">
    <property type="component" value="Unassembled WGS sequence"/>
</dbReference>
<feature type="region of interest" description="Disordered" evidence="1">
    <location>
        <begin position="1"/>
        <end position="33"/>
    </location>
</feature>
<evidence type="ECO:0000256" key="1">
    <source>
        <dbReference type="SAM" id="MobiDB-lite"/>
    </source>
</evidence>